<evidence type="ECO:0000259" key="9">
    <source>
        <dbReference type="Pfam" id="PF00909"/>
    </source>
</evidence>
<evidence type="ECO:0000256" key="4">
    <source>
        <dbReference type="ARBA" id="ARBA00022692"/>
    </source>
</evidence>
<dbReference type="InterPro" id="IPR024041">
    <property type="entry name" value="NH4_transpt_AmtB-like_dom"/>
</dbReference>
<sequence length="179" mass="18970">WLRIYGLLDFAGGTVIHIGSGVSALVAAVILGKRHDFDPKAAMAGHNLPFTVLGTGLLWLGWIGFNGGSSLAANGVAALAMTNTNIAAAGACLIWVLMDAIQGKVSITGACSGLVVGLATVTPASGYIQPANGHPHNVIKKAMRKFELNKNNNNNRQQQRINTQTIYISMPFYNDFLFC</sequence>
<keyword evidence="5 8" id="KW-1133">Transmembrane helix</keyword>
<reference evidence="10" key="1">
    <citation type="submission" date="2021-02" db="EMBL/GenBank/DDBJ databases">
        <authorList>
            <person name="Nowell W R."/>
        </authorList>
    </citation>
    <scope>NUCLEOTIDE SEQUENCE</scope>
</reference>
<evidence type="ECO:0000256" key="5">
    <source>
        <dbReference type="ARBA" id="ARBA00022989"/>
    </source>
</evidence>
<protein>
    <recommendedName>
        <fullName evidence="9">Ammonium transporter AmtB-like domain-containing protein</fullName>
    </recommendedName>
</protein>
<feature type="non-terminal residue" evidence="10">
    <location>
        <position position="1"/>
    </location>
</feature>
<gene>
    <name evidence="11" type="ORF">JXQ802_LOCUS52781</name>
    <name evidence="10" type="ORF">PYM288_LOCUS36434</name>
</gene>
<feature type="transmembrane region" description="Helical" evidence="8">
    <location>
        <begin position="12"/>
        <end position="32"/>
    </location>
</feature>
<dbReference type="GO" id="GO:0005886">
    <property type="term" value="C:plasma membrane"/>
    <property type="evidence" value="ECO:0007669"/>
    <property type="project" value="TreeGrafter"/>
</dbReference>
<evidence type="ECO:0000256" key="6">
    <source>
        <dbReference type="ARBA" id="ARBA00023136"/>
    </source>
</evidence>
<dbReference type="EMBL" id="CAJNOL010008676">
    <property type="protein sequence ID" value="CAF1638088.1"/>
    <property type="molecule type" value="Genomic_DNA"/>
</dbReference>
<proteinExistence type="inferred from homology"/>
<evidence type="ECO:0000256" key="1">
    <source>
        <dbReference type="ARBA" id="ARBA00004141"/>
    </source>
</evidence>
<evidence type="ECO:0000313" key="10">
    <source>
        <dbReference type="EMBL" id="CAF1448218.1"/>
    </source>
</evidence>
<dbReference type="InterPro" id="IPR001905">
    <property type="entry name" value="Ammonium_transpt"/>
</dbReference>
<dbReference type="PANTHER" id="PTHR43029">
    <property type="entry name" value="AMMONIUM TRANSPORTER MEP2"/>
    <property type="match status" value="1"/>
</dbReference>
<keyword evidence="4 8" id="KW-0812">Transmembrane</keyword>
<keyword evidence="3" id="KW-0813">Transport</keyword>
<dbReference type="InterPro" id="IPR029020">
    <property type="entry name" value="Ammonium/urea_transptr"/>
</dbReference>
<dbReference type="Pfam" id="PF00909">
    <property type="entry name" value="Ammonium_transp"/>
    <property type="match status" value="1"/>
</dbReference>
<feature type="transmembrane region" description="Helical" evidence="8">
    <location>
        <begin position="44"/>
        <end position="65"/>
    </location>
</feature>
<dbReference type="Gene3D" id="1.10.3430.10">
    <property type="entry name" value="Ammonium transporter AmtB like domains"/>
    <property type="match status" value="1"/>
</dbReference>
<keyword evidence="13" id="KW-1185">Reference proteome</keyword>
<dbReference type="SUPFAM" id="SSF111352">
    <property type="entry name" value="Ammonium transporter"/>
    <property type="match status" value="1"/>
</dbReference>
<dbReference type="GO" id="GO:0008519">
    <property type="term" value="F:ammonium channel activity"/>
    <property type="evidence" value="ECO:0007669"/>
    <property type="project" value="InterPro"/>
</dbReference>
<keyword evidence="6 8" id="KW-0472">Membrane</keyword>
<dbReference type="Proteomes" id="UP000663870">
    <property type="component" value="Unassembled WGS sequence"/>
</dbReference>
<evidence type="ECO:0000313" key="11">
    <source>
        <dbReference type="EMBL" id="CAF1638088.1"/>
    </source>
</evidence>
<dbReference type="PROSITE" id="PS01219">
    <property type="entry name" value="AMMONIUM_TRANSP"/>
    <property type="match status" value="1"/>
</dbReference>
<name>A0A815PEB3_9BILA</name>
<evidence type="ECO:0000256" key="2">
    <source>
        <dbReference type="ARBA" id="ARBA00005887"/>
    </source>
</evidence>
<evidence type="ECO:0000313" key="13">
    <source>
        <dbReference type="Proteomes" id="UP000663870"/>
    </source>
</evidence>
<dbReference type="Proteomes" id="UP000663854">
    <property type="component" value="Unassembled WGS sequence"/>
</dbReference>
<evidence type="ECO:0000256" key="3">
    <source>
        <dbReference type="ARBA" id="ARBA00022448"/>
    </source>
</evidence>
<dbReference type="InterPro" id="IPR018047">
    <property type="entry name" value="Ammonium_transpt_CS"/>
</dbReference>
<feature type="transmembrane region" description="Helical" evidence="8">
    <location>
        <begin position="71"/>
        <end position="97"/>
    </location>
</feature>
<accession>A0A815PEB3</accession>
<comment type="caution">
    <text evidence="10">The sequence shown here is derived from an EMBL/GenBank/DDBJ whole genome shotgun (WGS) entry which is preliminary data.</text>
</comment>
<organism evidence="10 12">
    <name type="scientific">Rotaria sordida</name>
    <dbReference type="NCBI Taxonomy" id="392033"/>
    <lineage>
        <taxon>Eukaryota</taxon>
        <taxon>Metazoa</taxon>
        <taxon>Spiralia</taxon>
        <taxon>Gnathifera</taxon>
        <taxon>Rotifera</taxon>
        <taxon>Eurotatoria</taxon>
        <taxon>Bdelloidea</taxon>
        <taxon>Philodinida</taxon>
        <taxon>Philodinidae</taxon>
        <taxon>Rotaria</taxon>
    </lineage>
</organism>
<keyword evidence="7" id="KW-0924">Ammonia transport</keyword>
<feature type="domain" description="Ammonium transporter AmtB-like" evidence="9">
    <location>
        <begin position="1"/>
        <end position="131"/>
    </location>
</feature>
<dbReference type="PANTHER" id="PTHR43029:SF10">
    <property type="entry name" value="AMMONIUM TRANSPORTER MEP2"/>
    <property type="match status" value="1"/>
</dbReference>
<evidence type="ECO:0000313" key="12">
    <source>
        <dbReference type="Proteomes" id="UP000663854"/>
    </source>
</evidence>
<dbReference type="AlphaFoldDB" id="A0A815PEB3"/>
<dbReference type="EMBL" id="CAJNOH010007054">
    <property type="protein sequence ID" value="CAF1448218.1"/>
    <property type="molecule type" value="Genomic_DNA"/>
</dbReference>
<evidence type="ECO:0000256" key="7">
    <source>
        <dbReference type="ARBA" id="ARBA00023177"/>
    </source>
</evidence>
<comment type="subcellular location">
    <subcellularLocation>
        <location evidence="1">Membrane</location>
        <topology evidence="1">Multi-pass membrane protein</topology>
    </subcellularLocation>
</comment>
<evidence type="ECO:0000256" key="8">
    <source>
        <dbReference type="SAM" id="Phobius"/>
    </source>
</evidence>
<comment type="similarity">
    <text evidence="2">Belongs to the ammonia transporter channel (TC 1.A.11.2) family.</text>
</comment>